<gene>
    <name evidence="3" type="ORF">HNP55_003018</name>
</gene>
<keyword evidence="2" id="KW-0732">Signal</keyword>
<feature type="compositionally biased region" description="Basic and acidic residues" evidence="1">
    <location>
        <begin position="41"/>
        <end position="55"/>
    </location>
</feature>
<protein>
    <recommendedName>
        <fullName evidence="5">DUF2946 domain-containing protein</fullName>
    </recommendedName>
</protein>
<proteinExistence type="predicted"/>
<evidence type="ECO:0000256" key="2">
    <source>
        <dbReference type="SAM" id="SignalP"/>
    </source>
</evidence>
<feature type="region of interest" description="Disordered" evidence="1">
    <location>
        <begin position="41"/>
        <end position="66"/>
    </location>
</feature>
<feature type="signal peptide" evidence="2">
    <location>
        <begin position="1"/>
        <end position="24"/>
    </location>
</feature>
<evidence type="ECO:0000256" key="1">
    <source>
        <dbReference type="SAM" id="MobiDB-lite"/>
    </source>
</evidence>
<evidence type="ECO:0008006" key="5">
    <source>
        <dbReference type="Google" id="ProtNLM"/>
    </source>
</evidence>
<reference evidence="3 4" key="1">
    <citation type="submission" date="2020-08" db="EMBL/GenBank/DDBJ databases">
        <title>Functional genomics of gut bacteria from endangered species of beetles.</title>
        <authorList>
            <person name="Carlos-Shanley C."/>
        </authorList>
    </citation>
    <scope>NUCLEOTIDE SEQUENCE [LARGE SCALE GENOMIC DNA]</scope>
    <source>
        <strain evidence="3 4">S00239</strain>
    </source>
</reference>
<organism evidence="3 4">
    <name type="scientific">Roseateles oligotrophus</name>
    <dbReference type="NCBI Taxonomy" id="1769250"/>
    <lineage>
        <taxon>Bacteria</taxon>
        <taxon>Pseudomonadati</taxon>
        <taxon>Pseudomonadota</taxon>
        <taxon>Betaproteobacteria</taxon>
        <taxon>Burkholderiales</taxon>
        <taxon>Sphaerotilaceae</taxon>
        <taxon>Roseateles</taxon>
    </lineage>
</organism>
<evidence type="ECO:0000313" key="4">
    <source>
        <dbReference type="Proteomes" id="UP000562027"/>
    </source>
</evidence>
<dbReference type="AlphaFoldDB" id="A0A840L7C8"/>
<name>A0A840L7C8_9BURK</name>
<dbReference type="EMBL" id="JACHLP010000006">
    <property type="protein sequence ID" value="MBB4844474.1"/>
    <property type="molecule type" value="Genomic_DNA"/>
</dbReference>
<keyword evidence="4" id="KW-1185">Reference proteome</keyword>
<evidence type="ECO:0000313" key="3">
    <source>
        <dbReference type="EMBL" id="MBB4844474.1"/>
    </source>
</evidence>
<feature type="region of interest" description="Disordered" evidence="1">
    <location>
        <begin position="88"/>
        <end position="123"/>
    </location>
</feature>
<dbReference type="Proteomes" id="UP000562027">
    <property type="component" value="Unassembled WGS sequence"/>
</dbReference>
<comment type="caution">
    <text evidence="3">The sequence shown here is derived from an EMBL/GenBank/DDBJ whole genome shotgun (WGS) entry which is preliminary data.</text>
</comment>
<accession>A0A840L7C8</accession>
<sequence length="123" mass="12809">MTNRFVQFALACLLALALPVQGFAAQAMLFCAPVSHTQAGSHEHHAQAAEAHHAQPGDAQQSSDKAHGKCSACASCCSAAALTTEQPELAAPPLDQALSSSPLRGLERVMTGGIERPPRLARL</sequence>
<feature type="chain" id="PRO_5032936664" description="DUF2946 domain-containing protein" evidence="2">
    <location>
        <begin position="25"/>
        <end position="123"/>
    </location>
</feature>